<feature type="region of interest" description="Disordered" evidence="1">
    <location>
        <begin position="84"/>
        <end position="119"/>
    </location>
</feature>
<keyword evidence="3" id="KW-1185">Reference proteome</keyword>
<dbReference type="Proteomes" id="UP000293638">
    <property type="component" value="Unassembled WGS sequence"/>
</dbReference>
<dbReference type="RefSeq" id="WP_231116369.1">
    <property type="nucleotide sequence ID" value="NZ_SGXD01000003.1"/>
</dbReference>
<evidence type="ECO:0000313" key="3">
    <source>
        <dbReference type="Proteomes" id="UP000293638"/>
    </source>
</evidence>
<sequence>MKVVFLLLLLAIVAGVALVAAGRGTSLSEVEPDAPPVGLPQGPLAPDDLHQVRFPSALRGYRMREVDEVLDRLAEELGRRDERIAELEGAVPPRRPEEHVPTTSSTTPTATTDLTKGEG</sequence>
<gene>
    <name evidence="2" type="ORF">EV189_2677</name>
</gene>
<reference evidence="2 3" key="1">
    <citation type="submission" date="2019-02" db="EMBL/GenBank/DDBJ databases">
        <title>Genomic Encyclopedia of Type Strains, Phase IV (KMG-IV): sequencing the most valuable type-strain genomes for metagenomic binning, comparative biology and taxonomic classification.</title>
        <authorList>
            <person name="Goeker M."/>
        </authorList>
    </citation>
    <scope>NUCLEOTIDE SEQUENCE [LARGE SCALE GENOMIC DNA]</scope>
    <source>
        <strain evidence="2 3">DSM 45622</strain>
    </source>
</reference>
<evidence type="ECO:0000313" key="2">
    <source>
        <dbReference type="EMBL" id="RZS87252.1"/>
    </source>
</evidence>
<comment type="caution">
    <text evidence="2">The sequence shown here is derived from an EMBL/GenBank/DDBJ whole genome shotgun (WGS) entry which is preliminary data.</text>
</comment>
<feature type="region of interest" description="Disordered" evidence="1">
    <location>
        <begin position="25"/>
        <end position="48"/>
    </location>
</feature>
<dbReference type="AlphaFoldDB" id="A0A4Q7NQ61"/>
<dbReference type="EMBL" id="SGXD01000003">
    <property type="protein sequence ID" value="RZS87252.1"/>
    <property type="molecule type" value="Genomic_DNA"/>
</dbReference>
<feature type="compositionally biased region" description="Low complexity" evidence="1">
    <location>
        <begin position="101"/>
        <end position="112"/>
    </location>
</feature>
<evidence type="ECO:0000256" key="1">
    <source>
        <dbReference type="SAM" id="MobiDB-lite"/>
    </source>
</evidence>
<dbReference type="NCBIfam" id="TIGR03544">
    <property type="entry name" value="DivI1A_domain"/>
    <property type="match status" value="1"/>
</dbReference>
<name>A0A4Q7NQ61_9ACTN</name>
<proteinExistence type="predicted"/>
<dbReference type="Gene3D" id="6.10.250.660">
    <property type="match status" value="1"/>
</dbReference>
<accession>A0A4Q7NQ61</accession>
<organism evidence="2 3">
    <name type="scientific">Motilibacter rhizosphaerae</name>
    <dbReference type="NCBI Taxonomy" id="598652"/>
    <lineage>
        <taxon>Bacteria</taxon>
        <taxon>Bacillati</taxon>
        <taxon>Actinomycetota</taxon>
        <taxon>Actinomycetes</taxon>
        <taxon>Motilibacterales</taxon>
        <taxon>Motilibacteraceae</taxon>
        <taxon>Motilibacter</taxon>
    </lineage>
</organism>
<protein>
    <submittedName>
        <fullName evidence="2">DivIVA domain-containing protein</fullName>
    </submittedName>
</protein>
<dbReference type="InterPro" id="IPR019933">
    <property type="entry name" value="DivIVA_domain"/>
</dbReference>